<reference evidence="4" key="1">
    <citation type="submission" date="2016-06" db="UniProtKB">
        <authorList>
            <consortium name="WormBaseParasite"/>
        </authorList>
    </citation>
    <scope>IDENTIFICATION</scope>
</reference>
<dbReference type="EMBL" id="UZAN01040572">
    <property type="protein sequence ID" value="VDP70126.1"/>
    <property type="molecule type" value="Genomic_DNA"/>
</dbReference>
<keyword evidence="3" id="KW-1185">Reference proteome</keyword>
<proteinExistence type="predicted"/>
<evidence type="ECO:0000313" key="2">
    <source>
        <dbReference type="EMBL" id="VDP70126.1"/>
    </source>
</evidence>
<dbReference type="AlphaFoldDB" id="A0A183A9K9"/>
<evidence type="ECO:0000313" key="3">
    <source>
        <dbReference type="Proteomes" id="UP000272942"/>
    </source>
</evidence>
<evidence type="ECO:0000256" key="1">
    <source>
        <dbReference type="SAM" id="MobiDB-lite"/>
    </source>
</evidence>
<organism evidence="4">
    <name type="scientific">Echinostoma caproni</name>
    <dbReference type="NCBI Taxonomy" id="27848"/>
    <lineage>
        <taxon>Eukaryota</taxon>
        <taxon>Metazoa</taxon>
        <taxon>Spiralia</taxon>
        <taxon>Lophotrochozoa</taxon>
        <taxon>Platyhelminthes</taxon>
        <taxon>Trematoda</taxon>
        <taxon>Digenea</taxon>
        <taxon>Plagiorchiida</taxon>
        <taxon>Echinostomata</taxon>
        <taxon>Echinostomatoidea</taxon>
        <taxon>Echinostomatidae</taxon>
        <taxon>Echinostoma</taxon>
    </lineage>
</organism>
<accession>A0A183A9K9</accession>
<feature type="compositionally biased region" description="Acidic residues" evidence="1">
    <location>
        <begin position="273"/>
        <end position="288"/>
    </location>
</feature>
<name>A0A183A9K9_9TREM</name>
<sequence length="295" mass="32710">MNRGRRRGGGSGLAGLRDGVKRRLFDPHLVPTKPDAKYEVNRLVPLLWAAPPIQSRLSQLRGDPPHDDAVCASTTPDENDLYTKLFKAKALMEFAFRTGPFYHPLPEVPEGIEVTRAFTDPTESEAENSKQCPVSTLHLILAHGEINRWSSGDPMANLDDPPSWYPKELSQLTKPSKRQLAVIRKRKKLARQAARADLKELVPDQLIAQAAEGIGFVDGVEEPPEEVAYEAASDVDSDDARWNGEVNADAADPDELDEEELDNDYCQNYFDNGEADFSDDLQGGDDDDGGGRYYD</sequence>
<dbReference type="WBParaSite" id="ECPE_0000364701-mRNA-1">
    <property type="protein sequence ID" value="ECPE_0000364701-mRNA-1"/>
    <property type="gene ID" value="ECPE_0000364701"/>
</dbReference>
<dbReference type="Proteomes" id="UP000272942">
    <property type="component" value="Unassembled WGS sequence"/>
</dbReference>
<dbReference type="GO" id="GO:0005634">
    <property type="term" value="C:nucleus"/>
    <property type="evidence" value="ECO:0007669"/>
    <property type="project" value="UniProtKB-SubCell"/>
</dbReference>
<feature type="region of interest" description="Disordered" evidence="1">
    <location>
        <begin position="232"/>
        <end position="295"/>
    </location>
</feature>
<gene>
    <name evidence="2" type="ORF">ECPE_LOCUS3644</name>
</gene>
<evidence type="ECO:0000313" key="4">
    <source>
        <dbReference type="WBParaSite" id="ECPE_0000364701-mRNA-1"/>
    </source>
</evidence>
<reference evidence="2 3" key="2">
    <citation type="submission" date="2018-11" db="EMBL/GenBank/DDBJ databases">
        <authorList>
            <consortium name="Pathogen Informatics"/>
        </authorList>
    </citation>
    <scope>NUCLEOTIDE SEQUENCE [LARGE SCALE GENOMIC DNA]</scope>
    <source>
        <strain evidence="2 3">Egypt</strain>
    </source>
</reference>
<dbReference type="OrthoDB" id="6253343at2759"/>
<protein>
    <submittedName>
        <fullName evidence="4">DNA-directed RNA polymerase III subunit</fullName>
    </submittedName>
</protein>
<dbReference type="GO" id="GO:0006383">
    <property type="term" value="P:transcription by RNA polymerase III"/>
    <property type="evidence" value="ECO:0007669"/>
    <property type="project" value="InterPro"/>
</dbReference>
<feature type="compositionally biased region" description="Acidic residues" evidence="1">
    <location>
        <begin position="251"/>
        <end position="263"/>
    </location>
</feature>